<feature type="signal peptide" evidence="1">
    <location>
        <begin position="1"/>
        <end position="21"/>
    </location>
</feature>
<evidence type="ECO:0000259" key="3">
    <source>
        <dbReference type="PROSITE" id="PS50853"/>
    </source>
</evidence>
<dbReference type="Pfam" id="PF00041">
    <property type="entry name" value="fn3"/>
    <property type="match status" value="1"/>
</dbReference>
<dbReference type="Gene3D" id="2.60.120.200">
    <property type="match status" value="1"/>
</dbReference>
<gene>
    <name evidence="4" type="ORF">E4P82_18105</name>
</gene>
<evidence type="ECO:0000256" key="1">
    <source>
        <dbReference type="SAM" id="SignalP"/>
    </source>
</evidence>
<dbReference type="Gene3D" id="2.60.120.1620">
    <property type="match status" value="1"/>
</dbReference>
<name>A0ABX1TQG0_9GAMM</name>
<feature type="chain" id="PRO_5047150920" evidence="1">
    <location>
        <begin position="22"/>
        <end position="646"/>
    </location>
</feature>
<keyword evidence="5" id="KW-1185">Reference proteome</keyword>
<dbReference type="InterPro" id="IPR013783">
    <property type="entry name" value="Ig-like_fold"/>
</dbReference>
<feature type="domain" description="Fibronectin type-III" evidence="3">
    <location>
        <begin position="9"/>
        <end position="101"/>
    </location>
</feature>
<dbReference type="RefSeq" id="WP_169250206.1">
    <property type="nucleotide sequence ID" value="NZ_SPMZ01000070.1"/>
</dbReference>
<dbReference type="SUPFAM" id="SSF49299">
    <property type="entry name" value="PKD domain"/>
    <property type="match status" value="2"/>
</dbReference>
<keyword evidence="1" id="KW-0732">Signal</keyword>
<dbReference type="InterPro" id="IPR022409">
    <property type="entry name" value="PKD/Chitinase_dom"/>
</dbReference>
<dbReference type="Pfam" id="PF17829">
    <property type="entry name" value="GH115_C"/>
    <property type="match status" value="1"/>
</dbReference>
<dbReference type="EMBL" id="SPMZ01000070">
    <property type="protein sequence ID" value="NMQ20934.1"/>
    <property type="molecule type" value="Genomic_DNA"/>
</dbReference>
<dbReference type="InterPro" id="IPR041437">
    <property type="entry name" value="GH115_C"/>
</dbReference>
<evidence type="ECO:0000313" key="5">
    <source>
        <dbReference type="Proteomes" id="UP000760480"/>
    </source>
</evidence>
<dbReference type="PROSITE" id="PS50093">
    <property type="entry name" value="PKD"/>
    <property type="match status" value="2"/>
</dbReference>
<dbReference type="InterPro" id="IPR000601">
    <property type="entry name" value="PKD_dom"/>
</dbReference>
<sequence length="646" mass="67427">MNATHVAVIITLLFFTSIAQAGQVNLAWYPSTQSTLGGYKLSYGTASGNYSSSVDVGKQTTYTVVNLRDGAKYYFAVKAYDTTRTVESSFSNEVSTTIGVTSTPIAAPTASFSASPTSGTAPLMVTLIDTSTGSISSRAWTFSDGTTDTAKTVIKTFNTPGSYTATLKVTGPGGSDTTTQSISVTTSSLPVANFSASPTSGTAPLTVKFTDTSTGTVTAWSWDFGDGTPPSTQRNPSHSYATTGTYTVKLTTTNSAGSNAKTQKDYIKVSSNTGTGSSAGKFQQGSVAPNLVVMEAEHFTGNTAQGGYAWQATTSYGNYSGASALRALPEDNTRIDTNYAATSPRLDYQVNFVKTGTHYVWIRALGPSWSSDSLHVGLDGQEVASAARLSQLNPQGSWAWSKTTQGGTIATLNVTNPGIHIINVWMRESGTLLDKLVLTPNANYTPSDLGPDETISTTIGAATLPSPWIDMDIGNVGQAGSASYASGAFTVKGSGDDIWDNADAFHFVFQSMTGDGSIVARVASIDYTNSWAKAGVMIRESLDADARHAMAVVTAGNGVAFQRRTTPGGTSYHTAGAAVGAPYWVKLTRSGSTFTAYQSADGNTWAPVSSATISMATSVYVGLALTSHNNSALNASVLDNVSKRTN</sequence>
<dbReference type="CDD" id="cd00146">
    <property type="entry name" value="PKD"/>
    <property type="match status" value="2"/>
</dbReference>
<accession>A0ABX1TQG0</accession>
<dbReference type="Pfam" id="PF18911">
    <property type="entry name" value="PKD_4"/>
    <property type="match status" value="2"/>
</dbReference>
<reference evidence="4 5" key="1">
    <citation type="submission" date="2019-03" db="EMBL/GenBank/DDBJ databases">
        <title>Metabolic reconstructions from genomes of highly enriched 'Candidatus Accumulibacter' and 'Candidatus Competibacter' bioreactor populations.</title>
        <authorList>
            <person name="Annavajhala M.K."/>
            <person name="Welles L."/>
            <person name="Abbas B."/>
            <person name="Sorokin D."/>
            <person name="Park H."/>
            <person name="Van Loosdrecht M."/>
            <person name="Chandran K."/>
        </authorList>
    </citation>
    <scope>NUCLEOTIDE SEQUENCE [LARGE SCALE GENOMIC DNA]</scope>
    <source>
        <strain evidence="4 5">SBR_G</strain>
    </source>
</reference>
<organism evidence="4 5">
    <name type="scientific">Candidatus Competibacter phosphatis</name>
    <dbReference type="NCBI Taxonomy" id="221280"/>
    <lineage>
        <taxon>Bacteria</taxon>
        <taxon>Pseudomonadati</taxon>
        <taxon>Pseudomonadota</taxon>
        <taxon>Gammaproteobacteria</taxon>
        <taxon>Candidatus Competibacteraceae</taxon>
        <taxon>Candidatus Competibacter</taxon>
    </lineage>
</organism>
<proteinExistence type="predicted"/>
<dbReference type="PANTHER" id="PTHR36842:SF1">
    <property type="entry name" value="PROTEIN TOLB"/>
    <property type="match status" value="1"/>
</dbReference>
<dbReference type="PROSITE" id="PS50853">
    <property type="entry name" value="FN3"/>
    <property type="match status" value="1"/>
</dbReference>
<dbReference type="Proteomes" id="UP000760480">
    <property type="component" value="Unassembled WGS sequence"/>
</dbReference>
<dbReference type="CDD" id="cd00063">
    <property type="entry name" value="FN3"/>
    <property type="match status" value="1"/>
</dbReference>
<dbReference type="InterPro" id="IPR035986">
    <property type="entry name" value="PKD_dom_sf"/>
</dbReference>
<evidence type="ECO:0000259" key="2">
    <source>
        <dbReference type="PROSITE" id="PS50093"/>
    </source>
</evidence>
<evidence type="ECO:0000313" key="4">
    <source>
        <dbReference type="EMBL" id="NMQ20934.1"/>
    </source>
</evidence>
<dbReference type="InterPro" id="IPR036116">
    <property type="entry name" value="FN3_sf"/>
</dbReference>
<feature type="domain" description="PKD" evidence="2">
    <location>
        <begin position="108"/>
        <end position="191"/>
    </location>
</feature>
<protein>
    <submittedName>
        <fullName evidence="4">PKD domain-containing protein</fullName>
    </submittedName>
</protein>
<feature type="domain" description="PKD" evidence="2">
    <location>
        <begin position="190"/>
        <end position="274"/>
    </location>
</feature>
<dbReference type="Gene3D" id="2.60.40.10">
    <property type="entry name" value="Immunoglobulins"/>
    <property type="match status" value="3"/>
</dbReference>
<dbReference type="SUPFAM" id="SSF49265">
    <property type="entry name" value="Fibronectin type III"/>
    <property type="match status" value="1"/>
</dbReference>
<dbReference type="InterPro" id="IPR003961">
    <property type="entry name" value="FN3_dom"/>
</dbReference>
<dbReference type="SMART" id="SM00089">
    <property type="entry name" value="PKD"/>
    <property type="match status" value="2"/>
</dbReference>
<comment type="caution">
    <text evidence="4">The sequence shown here is derived from an EMBL/GenBank/DDBJ whole genome shotgun (WGS) entry which is preliminary data.</text>
</comment>
<dbReference type="PANTHER" id="PTHR36842">
    <property type="entry name" value="PROTEIN TOLB HOMOLOG"/>
    <property type="match status" value="1"/>
</dbReference>